<dbReference type="InterPro" id="IPR040108">
    <property type="entry name" value="Laa1/Sip1/HEATR5"/>
</dbReference>
<dbReference type="AlphaFoldDB" id="A0ABD6EXE2"/>
<dbReference type="Pfam" id="PF25468">
    <property type="entry name" value="HEAT_HEATR5A"/>
    <property type="match status" value="1"/>
</dbReference>
<evidence type="ECO:0008006" key="5">
    <source>
        <dbReference type="Google" id="ProtNLM"/>
    </source>
</evidence>
<proteinExistence type="inferred from homology"/>
<evidence type="ECO:0000313" key="3">
    <source>
        <dbReference type="EMBL" id="MFH4982824.1"/>
    </source>
</evidence>
<dbReference type="Pfam" id="PF20210">
    <property type="entry name" value="Laa1_Sip1_HTR5"/>
    <property type="match status" value="1"/>
</dbReference>
<organism evidence="3 4">
    <name type="scientific">Gnathostoma spinigerum</name>
    <dbReference type="NCBI Taxonomy" id="75299"/>
    <lineage>
        <taxon>Eukaryota</taxon>
        <taxon>Metazoa</taxon>
        <taxon>Ecdysozoa</taxon>
        <taxon>Nematoda</taxon>
        <taxon>Chromadorea</taxon>
        <taxon>Rhabditida</taxon>
        <taxon>Spirurina</taxon>
        <taxon>Gnathostomatomorpha</taxon>
        <taxon>Gnathostomatoidea</taxon>
        <taxon>Gnathostomatidae</taxon>
        <taxon>Gnathostoma</taxon>
    </lineage>
</organism>
<dbReference type="EMBL" id="JBGFUD010010202">
    <property type="protein sequence ID" value="MFH4982824.1"/>
    <property type="molecule type" value="Genomic_DNA"/>
</dbReference>
<dbReference type="Gene3D" id="1.25.10.10">
    <property type="entry name" value="Leucine-rich Repeat Variant"/>
    <property type="match status" value="1"/>
</dbReference>
<dbReference type="InterPro" id="IPR046837">
    <property type="entry name" value="Laa1/Sip1/HEATR5-like_HEAT"/>
</dbReference>
<feature type="region of interest" description="Disordered" evidence="2">
    <location>
        <begin position="127"/>
        <end position="158"/>
    </location>
</feature>
<dbReference type="InterPro" id="IPR011989">
    <property type="entry name" value="ARM-like"/>
</dbReference>
<protein>
    <recommendedName>
        <fullName evidence="5">HEAT repeat-containing protein 5B</fullName>
    </recommendedName>
</protein>
<evidence type="ECO:0000256" key="2">
    <source>
        <dbReference type="SAM" id="MobiDB-lite"/>
    </source>
</evidence>
<dbReference type="InterPro" id="IPR016024">
    <property type="entry name" value="ARM-type_fold"/>
</dbReference>
<sequence length="700" mass="77524">MTYLKALLVSPHLIIRKAAVCCLRQLVQREAKEVHEHAQSLVPQGIMGNVFQANKKPVLPETGLEGALLGMLDVETDQELRQHIKEALISLVQATSGELLNYWLSMCKDILASCMCTDMRSTVLIEEKNEGVNDEDEGQEEGDDDVTLQSPSLDARDERQKLMPRWPSRVFATEIVQRLMSVCETERAHLDLALAKELQLASGGRSDYLVLHLSDLVRMSFIGATSDSTDLRLAGLDCLQDVIVRFSAVPEPEFPGHVILEQFQAQVGAALRPAFTAETPSDVTAAACQVCSTWIGSGVARDLNDLRRVHQLLVSSLGKLKHGSINTQLYSESAATLEKLAILKAWAEVYIVAVERDEGRKENECSVRNEDDISSSSESLLSLVTPELPSLIEHWLAALRDSALLSLPSEFAPQLPKGGGAFYAPESAESCKEYYRASWPSILLAAATWLNRTNFESSLNVKDFNNTTKETHFHVMLGICVETMCSNRSYSEGDQTVQLCLRSLKNLVDSRWAQPHLLKNVKLSIEVMNVLYRLILTRDNLHTQKLCGEVVLSIIEAAQASMRSREFKDIENGNVEVVDNEVGYNGNEGTKDGFEPQKSLVFASLEVCLCLLVRQMPQINSALMKSKSVAPLHYRKYSRLPVEANDLIKLSISALIQIPSLCSSTGVVIVLPSILYLLIGVLRESSKIDEVCFLIGHNCN</sequence>
<dbReference type="PANTHER" id="PTHR21663:SF0">
    <property type="entry name" value="HEAT REPEAT-CONTAINING PROTEIN 5B"/>
    <property type="match status" value="1"/>
</dbReference>
<reference evidence="3 4" key="1">
    <citation type="submission" date="2024-08" db="EMBL/GenBank/DDBJ databases">
        <title>Gnathostoma spinigerum genome.</title>
        <authorList>
            <person name="Gonzalez-Bertolin B."/>
            <person name="Monzon S."/>
            <person name="Zaballos A."/>
            <person name="Jimenez P."/>
            <person name="Dekumyoy P."/>
            <person name="Varona S."/>
            <person name="Cuesta I."/>
            <person name="Sumanam S."/>
            <person name="Adisakwattana P."/>
            <person name="Gasser R.B."/>
            <person name="Hernandez-Gonzalez A."/>
            <person name="Young N.D."/>
            <person name="Perteguer M.J."/>
        </authorList>
    </citation>
    <scope>NUCLEOTIDE SEQUENCE [LARGE SCALE GENOMIC DNA]</scope>
    <source>
        <strain evidence="3">AL3</strain>
        <tissue evidence="3">Liver</tissue>
    </source>
</reference>
<gene>
    <name evidence="3" type="ORF">AB6A40_009533</name>
</gene>
<name>A0ABD6EXE2_9BILA</name>
<dbReference type="PANTHER" id="PTHR21663">
    <property type="entry name" value="HYPOTHETICAL HEAT DOMAIN-CONTAINING"/>
    <property type="match status" value="1"/>
</dbReference>
<comment type="similarity">
    <text evidence="1">Belongs to the HEATR5 family.</text>
</comment>
<evidence type="ECO:0000313" key="4">
    <source>
        <dbReference type="Proteomes" id="UP001608902"/>
    </source>
</evidence>
<keyword evidence="4" id="KW-1185">Reference proteome</keyword>
<accession>A0ABD6EXE2</accession>
<dbReference type="Proteomes" id="UP001608902">
    <property type="component" value="Unassembled WGS sequence"/>
</dbReference>
<comment type="caution">
    <text evidence="3">The sequence shown here is derived from an EMBL/GenBank/DDBJ whole genome shotgun (WGS) entry which is preliminary data.</text>
</comment>
<dbReference type="SUPFAM" id="SSF48371">
    <property type="entry name" value="ARM repeat"/>
    <property type="match status" value="1"/>
</dbReference>
<evidence type="ECO:0000256" key="1">
    <source>
        <dbReference type="ARBA" id="ARBA00008304"/>
    </source>
</evidence>
<feature type="compositionally biased region" description="Acidic residues" evidence="2">
    <location>
        <begin position="132"/>
        <end position="146"/>
    </location>
</feature>